<protein>
    <submittedName>
        <fullName evidence="1">Uncharacterized protein</fullName>
    </submittedName>
</protein>
<reference evidence="1" key="1">
    <citation type="submission" date="2007-06" db="EMBL/GenBank/DDBJ databases">
        <title>Full length cDNA sequences from Sitka Spruce (Picea sitchensis).</title>
        <authorList>
            <person name="Ralph S.G."/>
            <person name="Chun H.E."/>
            <person name="Liao N."/>
            <person name="Ali J."/>
            <person name="Reid K."/>
            <person name="Kolosova N."/>
            <person name="Cooper N."/>
            <person name="Cullis C."/>
            <person name="Jancsik S."/>
            <person name="Moore R."/>
            <person name="Mayo M."/>
            <person name="Wagner S."/>
            <person name="Holt R.A."/>
            <person name="Jones S.J.M."/>
            <person name="Marra M.A."/>
            <person name="Ritland C.E."/>
            <person name="Ritland K."/>
            <person name="Bohlmann J."/>
        </authorList>
    </citation>
    <scope>NUCLEOTIDE SEQUENCE</scope>
    <source>
        <tissue evidence="1">Bark</tissue>
    </source>
</reference>
<name>B8LQI4_PICSI</name>
<dbReference type="AlphaFoldDB" id="B8LQI4"/>
<dbReference type="EMBL" id="EF678137">
    <property type="protein sequence ID" value="ABR17914.1"/>
    <property type="molecule type" value="mRNA"/>
</dbReference>
<accession>B8LQI4</accession>
<evidence type="ECO:0000313" key="1">
    <source>
        <dbReference type="EMBL" id="ABR17914.1"/>
    </source>
</evidence>
<organism evidence="1">
    <name type="scientific">Picea sitchensis</name>
    <name type="common">Sitka spruce</name>
    <name type="synonym">Pinus sitchensis</name>
    <dbReference type="NCBI Taxonomy" id="3332"/>
    <lineage>
        <taxon>Eukaryota</taxon>
        <taxon>Viridiplantae</taxon>
        <taxon>Streptophyta</taxon>
        <taxon>Embryophyta</taxon>
        <taxon>Tracheophyta</taxon>
        <taxon>Spermatophyta</taxon>
        <taxon>Pinopsida</taxon>
        <taxon>Pinidae</taxon>
        <taxon>Conifers I</taxon>
        <taxon>Pinales</taxon>
        <taxon>Pinaceae</taxon>
        <taxon>Picea</taxon>
    </lineage>
</organism>
<proteinExistence type="evidence at transcript level"/>
<sequence length="37" mass="4313">MKYSTHTILHSSQIHLSIQEASRAVLFRNFQQGRTII</sequence>